<evidence type="ECO:0000256" key="1">
    <source>
        <dbReference type="SAM" id="SignalP"/>
    </source>
</evidence>
<dbReference type="PROSITE" id="PS51257">
    <property type="entry name" value="PROKAR_LIPOPROTEIN"/>
    <property type="match status" value="1"/>
</dbReference>
<comment type="caution">
    <text evidence="3">The sequence shown here is derived from an EMBL/GenBank/DDBJ whole genome shotgun (WGS) entry which is preliminary data.</text>
</comment>
<dbReference type="OrthoDB" id="1119934at2"/>
<feature type="domain" description="FAS1" evidence="2">
    <location>
        <begin position="29"/>
        <end position="172"/>
    </location>
</feature>
<dbReference type="EMBL" id="NIRR01000025">
    <property type="protein sequence ID" value="OWP62451.1"/>
    <property type="molecule type" value="Genomic_DNA"/>
</dbReference>
<organism evidence="3 4">
    <name type="scientific">Hymenobacter amundsenii</name>
    <dbReference type="NCBI Taxonomy" id="2006685"/>
    <lineage>
        <taxon>Bacteria</taxon>
        <taxon>Pseudomonadati</taxon>
        <taxon>Bacteroidota</taxon>
        <taxon>Cytophagia</taxon>
        <taxon>Cytophagales</taxon>
        <taxon>Hymenobacteraceae</taxon>
        <taxon>Hymenobacter</taxon>
    </lineage>
</organism>
<feature type="chain" id="PRO_5013372156" evidence="1">
    <location>
        <begin position="26"/>
        <end position="333"/>
    </location>
</feature>
<dbReference type="Pfam" id="PF02469">
    <property type="entry name" value="Fasciclin"/>
    <property type="match status" value="2"/>
</dbReference>
<dbReference type="SMART" id="SM00554">
    <property type="entry name" value="FAS1"/>
    <property type="match status" value="2"/>
</dbReference>
<feature type="signal peptide" evidence="1">
    <location>
        <begin position="1"/>
        <end position="25"/>
    </location>
</feature>
<proteinExistence type="predicted"/>
<dbReference type="PANTHER" id="PTHR10900">
    <property type="entry name" value="PERIOSTIN-RELATED"/>
    <property type="match status" value="1"/>
</dbReference>
<keyword evidence="4" id="KW-1185">Reference proteome</keyword>
<dbReference type="AlphaFoldDB" id="A0A246FIW5"/>
<dbReference type="PROSITE" id="PS50213">
    <property type="entry name" value="FAS1"/>
    <property type="match status" value="2"/>
</dbReference>
<accession>A0A246FIW5</accession>
<dbReference type="Proteomes" id="UP000197277">
    <property type="component" value="Unassembled WGS sequence"/>
</dbReference>
<dbReference type="InterPro" id="IPR050904">
    <property type="entry name" value="Adhesion/Biosynth-related"/>
</dbReference>
<dbReference type="InterPro" id="IPR036378">
    <property type="entry name" value="FAS1_dom_sf"/>
</dbReference>
<feature type="domain" description="FAS1" evidence="2">
    <location>
        <begin position="184"/>
        <end position="331"/>
    </location>
</feature>
<keyword evidence="1" id="KW-0732">Signal</keyword>
<dbReference type="RefSeq" id="WP_088465135.1">
    <property type="nucleotide sequence ID" value="NZ_NIRR01000025.1"/>
</dbReference>
<gene>
    <name evidence="3" type="ORF">CDA63_14285</name>
</gene>
<name>A0A246FIW5_9BACT</name>
<dbReference type="PANTHER" id="PTHR10900:SF77">
    <property type="entry name" value="FI19380P1"/>
    <property type="match status" value="1"/>
</dbReference>
<dbReference type="Gene3D" id="2.30.180.10">
    <property type="entry name" value="FAS1 domain"/>
    <property type="match status" value="2"/>
</dbReference>
<dbReference type="InterPro" id="IPR000782">
    <property type="entry name" value="FAS1_domain"/>
</dbReference>
<evidence type="ECO:0000313" key="3">
    <source>
        <dbReference type="EMBL" id="OWP62451.1"/>
    </source>
</evidence>
<dbReference type="GO" id="GO:0005615">
    <property type="term" value="C:extracellular space"/>
    <property type="evidence" value="ECO:0007669"/>
    <property type="project" value="TreeGrafter"/>
</dbReference>
<sequence>MKNIFTSQNALLLAAMLLLGSCSDKQDTAPSIASIAVHNPDFQILEDAAVRGGVAGTLSNKNPNDPSGNYTVFAPTNAAFARLGLRSAADLNGLQQSFLTSTLLYHVFSGNLLGSNLTAGTTSASVLQDASKTAITRRVIERQGVRYINGSRLLATDVPAANGTVHPIDKVLLATGVDIVQSAIALKDAKVFVTPELSFLVEAVLYAELAPDFTASPGSPALTVFAPTDQAFRELGTLLGVPLNVPADIRRLPKTTVQAVLLNHVVPGGQFTPEMPENSAVKTAGGGSLQLGPFLNGTLTVQGKGNTMPASMVIPDVQCTNGTVHVINKVLLP</sequence>
<evidence type="ECO:0000313" key="4">
    <source>
        <dbReference type="Proteomes" id="UP000197277"/>
    </source>
</evidence>
<reference evidence="3 4" key="1">
    <citation type="submission" date="2017-06" db="EMBL/GenBank/DDBJ databases">
        <title>Hymenobacter amundsenii sp. nov. isolated from regoliths in Antarctica.</title>
        <authorList>
            <person name="Sedlacek I."/>
            <person name="Kralova S."/>
            <person name="Pantucek R."/>
            <person name="Svec P."/>
            <person name="Holochova P."/>
            <person name="Stankova E."/>
            <person name="Vrbovska V."/>
            <person name="Busse H.-J."/>
        </authorList>
    </citation>
    <scope>NUCLEOTIDE SEQUENCE [LARGE SCALE GENOMIC DNA]</scope>
    <source>
        <strain evidence="3 4">CCM 8682</strain>
    </source>
</reference>
<dbReference type="SUPFAM" id="SSF82153">
    <property type="entry name" value="FAS1 domain"/>
    <property type="match status" value="2"/>
</dbReference>
<protein>
    <submittedName>
        <fullName evidence="3">Fasciclin</fullName>
    </submittedName>
</protein>
<evidence type="ECO:0000259" key="2">
    <source>
        <dbReference type="PROSITE" id="PS50213"/>
    </source>
</evidence>